<gene>
    <name evidence="2" type="ORF">GCM10023330_23540</name>
</gene>
<organism evidence="2 3">
    <name type="scientific">Litoribaculum gwangyangense</name>
    <dbReference type="NCBI Taxonomy" id="1130722"/>
    <lineage>
        <taxon>Bacteria</taxon>
        <taxon>Pseudomonadati</taxon>
        <taxon>Bacteroidota</taxon>
        <taxon>Flavobacteriia</taxon>
        <taxon>Flavobacteriales</taxon>
        <taxon>Flavobacteriaceae</taxon>
        <taxon>Litoribaculum</taxon>
    </lineage>
</organism>
<reference evidence="3" key="1">
    <citation type="journal article" date="2019" name="Int. J. Syst. Evol. Microbiol.">
        <title>The Global Catalogue of Microorganisms (GCM) 10K type strain sequencing project: providing services to taxonomists for standard genome sequencing and annotation.</title>
        <authorList>
            <consortium name="The Broad Institute Genomics Platform"/>
            <consortium name="The Broad Institute Genome Sequencing Center for Infectious Disease"/>
            <person name="Wu L."/>
            <person name="Ma J."/>
        </authorList>
    </citation>
    <scope>NUCLEOTIDE SEQUENCE [LARGE SCALE GENOMIC DNA]</scope>
    <source>
        <strain evidence="3">JCM 18325</strain>
    </source>
</reference>
<dbReference type="InterPro" id="IPR029018">
    <property type="entry name" value="Hex-like_dom2"/>
</dbReference>
<comment type="caution">
    <text evidence="2">The sequence shown here is derived from an EMBL/GenBank/DDBJ whole genome shotgun (WGS) entry which is preliminary data.</text>
</comment>
<dbReference type="SUPFAM" id="SSF55545">
    <property type="entry name" value="beta-N-acetylhexosaminidase-like domain"/>
    <property type="match status" value="1"/>
</dbReference>
<evidence type="ECO:0000313" key="2">
    <source>
        <dbReference type="EMBL" id="GAA4814961.1"/>
    </source>
</evidence>
<keyword evidence="1" id="KW-0378">Hydrolase</keyword>
<dbReference type="EMBL" id="BAABJW010000004">
    <property type="protein sequence ID" value="GAA4814961.1"/>
    <property type="molecule type" value="Genomic_DNA"/>
</dbReference>
<accession>A0ABP9CPB8</accession>
<sequence>MNIFLNLIDLGGHNSKTNKLRKNIYKTTVLLCLLQCLLFFSCKKKESIVNVVTLSKAHQVTFALQDVELALGSLYRLLDPEFADKAEIVLSIKELDTLKPEGFKIDTTNNRIQVIGYDEAGLMYGTLELAEQIKLYGLDNVKSVVQNPYLEMRGPKFNIPLDVRTPSYSDVSDAAQHNLPHMWDLNFWKNYIDTMARYRYNYISLWSLHPFPSLVKVPGYEDVALDDVQRSTTNWNEHYNLMAIGFDAPEIIENVEVLKNINIEEKIEFWKSVMAYGKSRNIDFHIITWNIFDYGTQGKYGITDKIDNEITKDYFRKSIKQLFVTYPDLKGIGVTTGENMHGAKAEEKENWAYETYAKGILDAAKEMPDRHFTFIHRQHQTGAKKIAEKFKEVVDAPNVEFLYCFKYAKAHVYSATEQPYHENDNFIEDIQGMKTIWGLRNDDTFYFRWGAPDFTREFIKNLPYDVAKGIYFGSDQWIWGRDFLTKNPETPKQIEVEKHWYQWLLWGRLSFDPYISNERFEDILRSRFPDADAHKLFSAWQNASMVFPITTGFHWGSLDFQWYIEGCKSRPEFAQNLTGFHDVNRFINLGVHPKSGNQSIPDYVKMVSEGNTTTLKTPLEVAENLQKISESALKDLEDIHDINNKELKFTLNDIKTVSFLGKYYAHKIEGATYLAWFRDSKNKEHQELAVKALERALGFWNRYVNQAMLQNHNPLWTNRVGIVDWKQITEWVKQDIEIAKN</sequence>
<dbReference type="Proteomes" id="UP001501433">
    <property type="component" value="Unassembled WGS sequence"/>
</dbReference>
<keyword evidence="3" id="KW-1185">Reference proteome</keyword>
<evidence type="ECO:0000313" key="3">
    <source>
        <dbReference type="Proteomes" id="UP001501433"/>
    </source>
</evidence>
<protein>
    <recommendedName>
        <fullName evidence="4">Carbohydrate-binding family 6 protein</fullName>
    </recommendedName>
</protein>
<evidence type="ECO:0000256" key="1">
    <source>
        <dbReference type="ARBA" id="ARBA00022801"/>
    </source>
</evidence>
<proteinExistence type="predicted"/>
<name>A0ABP9CPB8_9FLAO</name>
<dbReference type="Gene3D" id="3.30.379.10">
    <property type="entry name" value="Chitobiase/beta-hexosaminidase domain 2-like"/>
    <property type="match status" value="1"/>
</dbReference>
<evidence type="ECO:0008006" key="4">
    <source>
        <dbReference type="Google" id="ProtNLM"/>
    </source>
</evidence>